<dbReference type="GO" id="GO:0016887">
    <property type="term" value="F:ATP hydrolysis activity"/>
    <property type="evidence" value="ECO:0007669"/>
    <property type="project" value="InterPro"/>
</dbReference>
<dbReference type="Pfam" id="PF10431">
    <property type="entry name" value="ClpB_D2-small"/>
    <property type="match status" value="1"/>
</dbReference>
<keyword evidence="9" id="KW-0378">Hydrolase</keyword>
<dbReference type="InterPro" id="IPR003959">
    <property type="entry name" value="ATPase_AAA_core"/>
</dbReference>
<dbReference type="GO" id="GO:0051301">
    <property type="term" value="P:cell division"/>
    <property type="evidence" value="ECO:0007669"/>
    <property type="project" value="TreeGrafter"/>
</dbReference>
<dbReference type="Proteomes" id="UP000272560">
    <property type="component" value="Unassembled WGS sequence"/>
</dbReference>
<evidence type="ECO:0000256" key="6">
    <source>
        <dbReference type="HAMAP-Rule" id="MF_00175"/>
    </source>
</evidence>
<evidence type="ECO:0000256" key="2">
    <source>
        <dbReference type="ARBA" id="ARBA00022741"/>
    </source>
</evidence>
<dbReference type="InterPro" id="IPR059188">
    <property type="entry name" value="Znf_CLPX-like"/>
</dbReference>
<dbReference type="FunFam" id="3.40.50.300:FF:000005">
    <property type="entry name" value="ATP-dependent Clp protease ATP-binding subunit ClpX"/>
    <property type="match status" value="1"/>
</dbReference>
<dbReference type="GO" id="GO:0046983">
    <property type="term" value="F:protein dimerization activity"/>
    <property type="evidence" value="ECO:0007669"/>
    <property type="project" value="UniProtKB-UniRule"/>
</dbReference>
<dbReference type="InterPro" id="IPR046425">
    <property type="entry name" value="ClpX_bact"/>
</dbReference>
<dbReference type="SUPFAM" id="SSF52540">
    <property type="entry name" value="P-loop containing nucleoside triphosphate hydrolases"/>
    <property type="match status" value="1"/>
</dbReference>
<evidence type="ECO:0000256" key="1">
    <source>
        <dbReference type="ARBA" id="ARBA00022723"/>
    </source>
</evidence>
<dbReference type="Pfam" id="PF06689">
    <property type="entry name" value="zf-C4_ClpX"/>
    <property type="match status" value="1"/>
</dbReference>
<dbReference type="CDD" id="cd19497">
    <property type="entry name" value="RecA-like_ClpX"/>
    <property type="match status" value="1"/>
</dbReference>
<keyword evidence="3 6" id="KW-0862">Zinc</keyword>
<keyword evidence="9" id="KW-0645">Protease</keyword>
<keyword evidence="4 6" id="KW-0067">ATP-binding</keyword>
<feature type="binding site" evidence="6 7">
    <location>
        <position position="16"/>
    </location>
    <ligand>
        <name>Zn(2+)</name>
        <dbReference type="ChEBI" id="CHEBI:29105"/>
    </ligand>
</feature>
<dbReference type="SMART" id="SM00994">
    <property type="entry name" value="zf-C4_ClpX"/>
    <property type="match status" value="1"/>
</dbReference>
<dbReference type="GO" id="GO:0005524">
    <property type="term" value="F:ATP binding"/>
    <property type="evidence" value="ECO:0007669"/>
    <property type="project" value="UniProtKB-UniRule"/>
</dbReference>
<dbReference type="Gene3D" id="3.40.50.300">
    <property type="entry name" value="P-loop containing nucleotide triphosphate hydrolases"/>
    <property type="match status" value="1"/>
</dbReference>
<sequence>MARIGESTDLLKCSFCGKSQKQVRKLIAGPGVYICDECIDLCNEIIEEELSEVADLGTFELPKPREIFDFLQEYVVGQEPAKRSLAVAVYNHYKRIQSGNGPRAAGTLADAAETEDVEIAKSNILLIGPTGCGKTYLAQTLARRLNVPFAVADATALTEAGYVGEDVENILLKLIQAADYDVKKAEQGIIYIDEIDKISRKSENPSITRDVSGEGVQQALLKILEGTVASVPPQGGRKHPHQEFIQIDTTNVLFIVAGAFAGLEEIIGSRAGRKGIGFGAPLSSLKNEEVSYGDVMPEDLLKFGLIPEFIGRLPVITTVTHLDRPALMQILTEPKNALIKQYQKMFLLDGVELAFEPKALEAIAELALDRGTGARGLRAIMEEVLLPVMFDLPSREDIATVVITDDVVAKRAEPTLISHEVVAKRRNKSA</sequence>
<dbReference type="PROSITE" id="PS51902">
    <property type="entry name" value="CLPX_ZB"/>
    <property type="match status" value="1"/>
</dbReference>
<gene>
    <name evidence="6 9" type="primary">clpX</name>
    <name evidence="9" type="ORF">D6T63_04095</name>
</gene>
<dbReference type="FunFam" id="1.10.8.60:FF:000002">
    <property type="entry name" value="ATP-dependent Clp protease ATP-binding subunit ClpX"/>
    <property type="match status" value="1"/>
</dbReference>
<dbReference type="InterPro" id="IPR004487">
    <property type="entry name" value="Clp_protease_ATP-bd_su_ClpX"/>
</dbReference>
<evidence type="ECO:0000256" key="4">
    <source>
        <dbReference type="ARBA" id="ARBA00022840"/>
    </source>
</evidence>
<feature type="binding site" evidence="6 7">
    <location>
        <position position="35"/>
    </location>
    <ligand>
        <name>Zn(2+)</name>
        <dbReference type="ChEBI" id="CHEBI:29105"/>
    </ligand>
</feature>
<reference evidence="9 10" key="1">
    <citation type="submission" date="2018-09" db="EMBL/GenBank/DDBJ databases">
        <title>Novel species of Arthrobacter.</title>
        <authorList>
            <person name="Liu Q."/>
            <person name="Xin Y.-H."/>
        </authorList>
    </citation>
    <scope>NUCLEOTIDE SEQUENCE [LARGE SCALE GENOMIC DNA]</scope>
    <source>
        <strain evidence="9 10">Hz2</strain>
    </source>
</reference>
<accession>A0A3A5M4B6</accession>
<feature type="binding site" evidence="6 7">
    <location>
        <position position="38"/>
    </location>
    <ligand>
        <name>Zn(2+)</name>
        <dbReference type="ChEBI" id="CHEBI:29105"/>
    </ligand>
</feature>
<name>A0A3A5M4B6_9MICC</name>
<dbReference type="NCBIfam" id="NF003745">
    <property type="entry name" value="PRK05342.1"/>
    <property type="match status" value="1"/>
</dbReference>
<evidence type="ECO:0000256" key="7">
    <source>
        <dbReference type="PROSITE-ProRule" id="PRU01250"/>
    </source>
</evidence>
<dbReference type="InterPro" id="IPR019489">
    <property type="entry name" value="Clp_ATPase_C"/>
</dbReference>
<comment type="caution">
    <text evidence="9">The sequence shown here is derived from an EMBL/GenBank/DDBJ whole genome shotgun (WGS) entry which is preliminary data.</text>
</comment>
<evidence type="ECO:0000256" key="3">
    <source>
        <dbReference type="ARBA" id="ARBA00022833"/>
    </source>
</evidence>
<dbReference type="PANTHER" id="PTHR48102">
    <property type="entry name" value="ATP-DEPENDENT CLP PROTEASE ATP-BINDING SUBUNIT CLPX-LIKE, MITOCHONDRIAL-RELATED"/>
    <property type="match status" value="1"/>
</dbReference>
<dbReference type="Gene3D" id="6.20.220.10">
    <property type="entry name" value="ClpX chaperone, C4-type zinc finger domain"/>
    <property type="match status" value="1"/>
</dbReference>
<dbReference type="GO" id="GO:0009376">
    <property type="term" value="C:HslUV protease complex"/>
    <property type="evidence" value="ECO:0007669"/>
    <property type="project" value="TreeGrafter"/>
</dbReference>
<dbReference type="SMART" id="SM01086">
    <property type="entry name" value="ClpB_D2-small"/>
    <property type="match status" value="1"/>
</dbReference>
<dbReference type="GO" id="GO:0008233">
    <property type="term" value="F:peptidase activity"/>
    <property type="evidence" value="ECO:0007669"/>
    <property type="project" value="UniProtKB-KW"/>
</dbReference>
<dbReference type="AlphaFoldDB" id="A0A3A5M4B6"/>
<dbReference type="Gene3D" id="1.10.8.60">
    <property type="match status" value="1"/>
</dbReference>
<keyword evidence="5 6" id="KW-0143">Chaperone</keyword>
<protein>
    <recommendedName>
        <fullName evidence="6">ATP-dependent Clp protease ATP-binding subunit ClpX</fullName>
    </recommendedName>
</protein>
<dbReference type="OrthoDB" id="9804062at2"/>
<feature type="domain" description="ClpX-type ZB" evidence="8">
    <location>
        <begin position="1"/>
        <end position="54"/>
    </location>
</feature>
<organism evidence="9 10">
    <name type="scientific">Arthrobacter cheniae</name>
    <dbReference type="NCBI Taxonomy" id="1258888"/>
    <lineage>
        <taxon>Bacteria</taxon>
        <taxon>Bacillati</taxon>
        <taxon>Actinomycetota</taxon>
        <taxon>Actinomycetes</taxon>
        <taxon>Micrococcales</taxon>
        <taxon>Micrococcaceae</taxon>
        <taxon>Arthrobacter</taxon>
    </lineage>
</organism>
<evidence type="ECO:0000256" key="5">
    <source>
        <dbReference type="ARBA" id="ARBA00023186"/>
    </source>
</evidence>
<dbReference type="GO" id="GO:0051603">
    <property type="term" value="P:proteolysis involved in protein catabolic process"/>
    <property type="evidence" value="ECO:0007669"/>
    <property type="project" value="TreeGrafter"/>
</dbReference>
<dbReference type="Pfam" id="PF07724">
    <property type="entry name" value="AAA_2"/>
    <property type="match status" value="1"/>
</dbReference>
<evidence type="ECO:0000259" key="8">
    <source>
        <dbReference type="PROSITE" id="PS51902"/>
    </source>
</evidence>
<feature type="binding site" evidence="6 7">
    <location>
        <position position="13"/>
    </location>
    <ligand>
        <name>Zn(2+)</name>
        <dbReference type="ChEBI" id="CHEBI:29105"/>
    </ligand>
</feature>
<dbReference type="GO" id="GO:0051082">
    <property type="term" value="F:unfolded protein binding"/>
    <property type="evidence" value="ECO:0007669"/>
    <property type="project" value="UniProtKB-UniRule"/>
</dbReference>
<dbReference type="NCBIfam" id="TIGR00382">
    <property type="entry name" value="clpX"/>
    <property type="match status" value="1"/>
</dbReference>
<comment type="function">
    <text evidence="6">ATP-dependent specificity component of the Clp protease. It directs the protease to specific substrates. Can perform chaperone functions in the absence of ClpP.</text>
</comment>
<dbReference type="SMART" id="SM00382">
    <property type="entry name" value="AAA"/>
    <property type="match status" value="1"/>
</dbReference>
<comment type="similarity">
    <text evidence="6 7">Belongs to the ClpX chaperone family.</text>
</comment>
<dbReference type="GO" id="GO:0008270">
    <property type="term" value="F:zinc ion binding"/>
    <property type="evidence" value="ECO:0007669"/>
    <property type="project" value="UniProtKB-UniRule"/>
</dbReference>
<feature type="binding site" evidence="6">
    <location>
        <begin position="129"/>
        <end position="136"/>
    </location>
    <ligand>
        <name>ATP</name>
        <dbReference type="ChEBI" id="CHEBI:30616"/>
    </ligand>
</feature>
<comment type="subunit">
    <text evidence="6">Component of the ClpX-ClpP complex. Forms a hexameric ring that, in the presence of ATP, binds to fourteen ClpP subunits assembled into a disk-like structure with a central cavity, resembling the structure of eukaryotic proteasomes.</text>
</comment>
<evidence type="ECO:0000313" key="9">
    <source>
        <dbReference type="EMBL" id="RJT81939.1"/>
    </source>
</evidence>
<dbReference type="GO" id="GO:0140662">
    <property type="term" value="F:ATP-dependent protein folding chaperone"/>
    <property type="evidence" value="ECO:0007669"/>
    <property type="project" value="InterPro"/>
</dbReference>
<dbReference type="InterPro" id="IPR003593">
    <property type="entry name" value="AAA+_ATPase"/>
</dbReference>
<dbReference type="InterPro" id="IPR038366">
    <property type="entry name" value="Znf_CppX_C4_sf"/>
</dbReference>
<keyword evidence="10" id="KW-1185">Reference proteome</keyword>
<keyword evidence="2 6" id="KW-0547">Nucleotide-binding</keyword>
<dbReference type="HAMAP" id="MF_00175">
    <property type="entry name" value="ClpX"/>
    <property type="match status" value="1"/>
</dbReference>
<dbReference type="SUPFAM" id="SSF57716">
    <property type="entry name" value="Glucocorticoid receptor-like (DNA-binding domain)"/>
    <property type="match status" value="1"/>
</dbReference>
<dbReference type="RefSeq" id="WP_120147759.1">
    <property type="nucleotide sequence ID" value="NZ_QZVT01000002.1"/>
</dbReference>
<proteinExistence type="inferred from homology"/>
<dbReference type="EMBL" id="QZVT01000002">
    <property type="protein sequence ID" value="RJT81939.1"/>
    <property type="molecule type" value="Genomic_DNA"/>
</dbReference>
<evidence type="ECO:0000313" key="10">
    <source>
        <dbReference type="Proteomes" id="UP000272560"/>
    </source>
</evidence>
<dbReference type="InterPro" id="IPR010603">
    <property type="entry name" value="Znf_CppX_C4"/>
</dbReference>
<dbReference type="PANTHER" id="PTHR48102:SF7">
    <property type="entry name" value="ATP-DEPENDENT CLP PROTEASE ATP-BINDING SUBUNIT CLPX-LIKE, MITOCHONDRIAL"/>
    <property type="match status" value="1"/>
</dbReference>
<dbReference type="InterPro" id="IPR027417">
    <property type="entry name" value="P-loop_NTPase"/>
</dbReference>
<dbReference type="InterPro" id="IPR050052">
    <property type="entry name" value="ATP-dep_Clp_protease_ClpX"/>
</dbReference>
<keyword evidence="1 6" id="KW-0479">Metal-binding</keyword>